<protein>
    <submittedName>
        <fullName evidence="2">Uncharacterized protein</fullName>
    </submittedName>
</protein>
<name>A0A941FHE4_9BACI</name>
<feature type="region of interest" description="Disordered" evidence="1">
    <location>
        <begin position="31"/>
        <end position="63"/>
    </location>
</feature>
<sequence>MKKYHCHECLHHDRVGKHSGAPSVYAESISDLEKQKESIQEKRSGVESNISDTEKKIDSLQDKQMTAEDQIAAIEAKIAESAKKSMLKMLKLHKRKRNRGIERRD</sequence>
<dbReference type="Proteomes" id="UP000680045">
    <property type="component" value="Unassembled WGS sequence"/>
</dbReference>
<gene>
    <name evidence="2" type="ORF">KEH51_05600</name>
</gene>
<dbReference type="AlphaFoldDB" id="A0A941FHE4"/>
<reference evidence="2" key="1">
    <citation type="submission" date="2021-04" db="EMBL/GenBank/DDBJ databases">
        <title>Whole genome sequencing of Enterococci isolates from hospitalized patients.</title>
        <authorList>
            <person name="Ogoti B.M."/>
            <person name="Onyambu F.G."/>
        </authorList>
    </citation>
    <scope>NUCLEOTIDE SEQUENCE</scope>
    <source>
        <strain evidence="2">242</strain>
    </source>
</reference>
<feature type="compositionally biased region" description="Basic and acidic residues" evidence="1">
    <location>
        <begin position="31"/>
        <end position="45"/>
    </location>
</feature>
<feature type="compositionally biased region" description="Basic and acidic residues" evidence="1">
    <location>
        <begin position="52"/>
        <end position="61"/>
    </location>
</feature>
<proteinExistence type="predicted"/>
<organism evidence="2 3">
    <name type="scientific">Peribacillus frigoritolerans</name>
    <dbReference type="NCBI Taxonomy" id="450367"/>
    <lineage>
        <taxon>Bacteria</taxon>
        <taxon>Bacillati</taxon>
        <taxon>Bacillota</taxon>
        <taxon>Bacilli</taxon>
        <taxon>Bacillales</taxon>
        <taxon>Bacillaceae</taxon>
        <taxon>Peribacillus</taxon>
    </lineage>
</organism>
<accession>A0A941FHE4</accession>
<dbReference type="EMBL" id="JAGTPW010000007">
    <property type="protein sequence ID" value="MBR8644300.1"/>
    <property type="molecule type" value="Genomic_DNA"/>
</dbReference>
<evidence type="ECO:0000313" key="3">
    <source>
        <dbReference type="Proteomes" id="UP000680045"/>
    </source>
</evidence>
<evidence type="ECO:0000313" key="2">
    <source>
        <dbReference type="EMBL" id="MBR8644300.1"/>
    </source>
</evidence>
<comment type="caution">
    <text evidence="2">The sequence shown here is derived from an EMBL/GenBank/DDBJ whole genome shotgun (WGS) entry which is preliminary data.</text>
</comment>
<evidence type="ECO:0000256" key="1">
    <source>
        <dbReference type="SAM" id="MobiDB-lite"/>
    </source>
</evidence>
<dbReference type="Gene3D" id="1.20.5.340">
    <property type="match status" value="1"/>
</dbReference>